<dbReference type="InterPro" id="IPR001471">
    <property type="entry name" value="AP2/ERF_dom"/>
</dbReference>
<dbReference type="GO" id="GO:0003700">
    <property type="term" value="F:DNA-binding transcription factor activity"/>
    <property type="evidence" value="ECO:0007669"/>
    <property type="project" value="InterPro"/>
</dbReference>
<dbReference type="AlphaFoldDB" id="F0VPC4"/>
<dbReference type="OrthoDB" id="331648at2759"/>
<feature type="region of interest" description="Disordered" evidence="6">
    <location>
        <begin position="229"/>
        <end position="374"/>
    </location>
</feature>
<feature type="compositionally biased region" description="Polar residues" evidence="6">
    <location>
        <begin position="769"/>
        <end position="779"/>
    </location>
</feature>
<feature type="compositionally biased region" description="Basic and acidic residues" evidence="6">
    <location>
        <begin position="231"/>
        <end position="263"/>
    </location>
</feature>
<dbReference type="VEuPathDB" id="ToxoDB:NCLIV_059950"/>
<organism evidence="8 9">
    <name type="scientific">Neospora caninum (strain Liverpool)</name>
    <dbReference type="NCBI Taxonomy" id="572307"/>
    <lineage>
        <taxon>Eukaryota</taxon>
        <taxon>Sar</taxon>
        <taxon>Alveolata</taxon>
        <taxon>Apicomplexa</taxon>
        <taxon>Conoidasida</taxon>
        <taxon>Coccidia</taxon>
        <taxon>Eucoccidiorida</taxon>
        <taxon>Eimeriorina</taxon>
        <taxon>Sarcocystidae</taxon>
        <taxon>Neospora</taxon>
    </lineage>
</organism>
<dbReference type="Gene3D" id="1.20.5.2050">
    <property type="match status" value="1"/>
</dbReference>
<feature type="region of interest" description="Disordered" evidence="6">
    <location>
        <begin position="178"/>
        <end position="202"/>
    </location>
</feature>
<feature type="compositionally biased region" description="Polar residues" evidence="6">
    <location>
        <begin position="523"/>
        <end position="532"/>
    </location>
</feature>
<evidence type="ECO:0000256" key="3">
    <source>
        <dbReference type="ARBA" id="ARBA00023125"/>
    </source>
</evidence>
<evidence type="ECO:0000313" key="8">
    <source>
        <dbReference type="EMBL" id="CBZ55570.1"/>
    </source>
</evidence>
<feature type="region of interest" description="Disordered" evidence="6">
    <location>
        <begin position="493"/>
        <end position="575"/>
    </location>
</feature>
<feature type="compositionally biased region" description="Polar residues" evidence="6">
    <location>
        <begin position="305"/>
        <end position="317"/>
    </location>
</feature>
<dbReference type="InParanoid" id="F0VPC4"/>
<feature type="region of interest" description="Disordered" evidence="6">
    <location>
        <begin position="622"/>
        <end position="656"/>
    </location>
</feature>
<dbReference type="Pfam" id="PF00847">
    <property type="entry name" value="AP2"/>
    <property type="match status" value="1"/>
</dbReference>
<dbReference type="GO" id="GO:0003677">
    <property type="term" value="F:DNA binding"/>
    <property type="evidence" value="ECO:0007669"/>
    <property type="project" value="UniProtKB-KW"/>
</dbReference>
<feature type="compositionally biased region" description="Polar residues" evidence="6">
    <location>
        <begin position="114"/>
        <end position="124"/>
    </location>
</feature>
<feature type="region of interest" description="Disordered" evidence="6">
    <location>
        <begin position="61"/>
        <end position="126"/>
    </location>
</feature>
<comment type="subcellular location">
    <subcellularLocation>
        <location evidence="1">Nucleus</location>
    </subcellularLocation>
</comment>
<dbReference type="GeneID" id="13440983"/>
<gene>
    <name evidence="8" type="ORF">NCLIV_059950</name>
</gene>
<evidence type="ECO:0000313" key="9">
    <source>
        <dbReference type="Proteomes" id="UP000007494"/>
    </source>
</evidence>
<dbReference type="OMA" id="TVCLKID"/>
<evidence type="ECO:0000256" key="1">
    <source>
        <dbReference type="ARBA" id="ARBA00004123"/>
    </source>
</evidence>
<keyword evidence="2" id="KW-0805">Transcription regulation</keyword>
<reference evidence="9" key="1">
    <citation type="journal article" date="2012" name="PLoS Pathog.">
        <title>Comparative genomics of the apicomplexan parasites Toxoplasma gondii and Neospora caninum: Coccidia differing in host range and transmission strategy.</title>
        <authorList>
            <person name="Reid A.J."/>
            <person name="Vermont S.J."/>
            <person name="Cotton J.A."/>
            <person name="Harris D."/>
            <person name="Hill-Cawthorne G.A."/>
            <person name="Konen-Waisman S."/>
            <person name="Latham S.M."/>
            <person name="Mourier T."/>
            <person name="Norton R."/>
            <person name="Quail M.A."/>
            <person name="Sanders M."/>
            <person name="Shanmugam D."/>
            <person name="Sohal A."/>
            <person name="Wasmuth J.D."/>
            <person name="Brunk B."/>
            <person name="Grigg M.E."/>
            <person name="Howard J.C."/>
            <person name="Parkinson J."/>
            <person name="Roos D.S."/>
            <person name="Trees A.J."/>
            <person name="Berriman M."/>
            <person name="Pain A."/>
            <person name="Wastling J.M."/>
        </authorList>
    </citation>
    <scope>NUCLEOTIDE SEQUENCE [LARGE SCALE GENOMIC DNA]</scope>
    <source>
        <strain evidence="9">Liverpool</strain>
    </source>
</reference>
<name>F0VPC4_NEOCL</name>
<feature type="compositionally biased region" description="Low complexity" evidence="6">
    <location>
        <begin position="291"/>
        <end position="304"/>
    </location>
</feature>
<accession>F0VPC4</accession>
<evidence type="ECO:0000256" key="6">
    <source>
        <dbReference type="SAM" id="MobiDB-lite"/>
    </source>
</evidence>
<sequence length="779" mass="79428">MPENRTSAAVDALLETLLPAGRTCTPPSLSRYPLEKEGASRTSVEDSEFLISGAASKDLVEEGKGAAPVEALSSVQTPEPKPEEEPSGDPFAGSPSNLVDSNGAGKPVTRFSVLETTSRQSTAGSPVEVVRCPAACRPHSVTASSCSDAVSGTAEDGTPFSLASQMESLEEVNCAEVPAAPAPPAGNASGGPGPGDDDGALGEASLQASALPTSVGGSEEAFGVAAWRQNASDRDTAGTHSAGEKEAMKEEKGEDMQGERVDENGDPSGPVKRRKKEDEDGRFSLSSSTFPAPSLPAKASPSPSQLNSVQNASSSQHPPFEQGSACHASGWTSSSGPLHDEEQTDQGSDALAASLSSGQSCPGPARGAAMGGPGRVPVAGEKYAQWLDAIYTVCLKIDDLCAKLDPDFPNAMALWEQRGPGIDGARSLFMNGGCPLGGYGAGGIDPSQRAFDGVGPGDVSPPFGGIDDYSGAGASQCSGPYALGASGAPSHALSMPGSGWPGPGSLKKRGRKDRPPAGRQGAGATSPSSLSSLFGPRASGLLPLSNPGQTPHMGGNGPASSLLQLQGRDGNGQLGVSLSNDMFGLPAQRGHLGSGGVTNSAGLGAGGGRNSMGSHAGMLGNAGAGGSSHASHFPSHVSSQLLSPSGGRERADPVPASAPESEYEYLLHLPEQEGPNPENATDLKCDVAGVYWDKRSWIASWYEGGKRYYKSFSAKTHGFYRSKYWAIKVRLSKVQNSNLLVNKGSKNKDRGGASNAAAHAAVNAGYGGRNQTDDASGYR</sequence>
<evidence type="ECO:0000256" key="5">
    <source>
        <dbReference type="ARBA" id="ARBA00023242"/>
    </source>
</evidence>
<keyword evidence="9" id="KW-1185">Reference proteome</keyword>
<evidence type="ECO:0000256" key="4">
    <source>
        <dbReference type="ARBA" id="ARBA00023163"/>
    </source>
</evidence>
<feature type="region of interest" description="Disordered" evidence="6">
    <location>
        <begin position="20"/>
        <end position="48"/>
    </location>
</feature>
<feature type="region of interest" description="Disordered" evidence="6">
    <location>
        <begin position="742"/>
        <end position="779"/>
    </location>
</feature>
<feature type="compositionally biased region" description="Low complexity" evidence="6">
    <location>
        <begin position="345"/>
        <end position="368"/>
    </location>
</feature>
<dbReference type="RefSeq" id="XP_003885598.1">
    <property type="nucleotide sequence ID" value="XM_003885549.1"/>
</dbReference>
<proteinExistence type="predicted"/>
<feature type="domain" description="AP2/ERF" evidence="7">
    <location>
        <begin position="686"/>
        <end position="734"/>
    </location>
</feature>
<dbReference type="GO" id="GO:0005634">
    <property type="term" value="C:nucleus"/>
    <property type="evidence" value="ECO:0007669"/>
    <property type="project" value="UniProtKB-SubCell"/>
</dbReference>
<keyword evidence="5" id="KW-0539">Nucleus</keyword>
<evidence type="ECO:0000259" key="7">
    <source>
        <dbReference type="Pfam" id="PF00847"/>
    </source>
</evidence>
<dbReference type="eggNOG" id="ENOG502SPES">
    <property type="taxonomic scope" value="Eukaryota"/>
</dbReference>
<dbReference type="EMBL" id="FR823392">
    <property type="protein sequence ID" value="CBZ55570.1"/>
    <property type="molecule type" value="Genomic_DNA"/>
</dbReference>
<feature type="compositionally biased region" description="Low complexity" evidence="6">
    <location>
        <begin position="752"/>
        <end position="764"/>
    </location>
</feature>
<keyword evidence="3" id="KW-0238">DNA-binding</keyword>
<dbReference type="Proteomes" id="UP000007494">
    <property type="component" value="Chromosome XI"/>
</dbReference>
<protein>
    <recommendedName>
        <fullName evidence="7">AP2/ERF domain-containing protein</fullName>
    </recommendedName>
</protein>
<evidence type="ECO:0000256" key="2">
    <source>
        <dbReference type="ARBA" id="ARBA00023015"/>
    </source>
</evidence>
<keyword evidence="4" id="KW-0804">Transcription</keyword>